<dbReference type="PANTHER" id="PTHR23121">
    <property type="entry name" value="SODIUM-DEPENDENT GLUCOSE TRANSPORTER 1"/>
    <property type="match status" value="1"/>
</dbReference>
<keyword evidence="4 5" id="KW-0472">Membrane</keyword>
<evidence type="ECO:0000313" key="7">
    <source>
        <dbReference type="Proteomes" id="UP000823561"/>
    </source>
</evidence>
<comment type="similarity">
    <text evidence="1">Belongs to the major facilitator superfamily.</text>
</comment>
<organism evidence="6 7">
    <name type="scientific">Alosa alosa</name>
    <name type="common">allis shad</name>
    <dbReference type="NCBI Taxonomy" id="278164"/>
    <lineage>
        <taxon>Eukaryota</taxon>
        <taxon>Metazoa</taxon>
        <taxon>Chordata</taxon>
        <taxon>Craniata</taxon>
        <taxon>Vertebrata</taxon>
        <taxon>Euteleostomi</taxon>
        <taxon>Actinopterygii</taxon>
        <taxon>Neopterygii</taxon>
        <taxon>Teleostei</taxon>
        <taxon>Clupei</taxon>
        <taxon>Clupeiformes</taxon>
        <taxon>Clupeoidei</taxon>
        <taxon>Clupeidae</taxon>
        <taxon>Alosa</taxon>
    </lineage>
</organism>
<proteinExistence type="inferred from homology"/>
<gene>
    <name evidence="6" type="ORF">AALO_G00107360</name>
</gene>
<evidence type="ECO:0000256" key="2">
    <source>
        <dbReference type="ARBA" id="ARBA00022692"/>
    </source>
</evidence>
<reference evidence="6" key="1">
    <citation type="submission" date="2020-10" db="EMBL/GenBank/DDBJ databases">
        <title>Chromosome-scale genome assembly of the Allis shad, Alosa alosa.</title>
        <authorList>
            <person name="Margot Z."/>
            <person name="Christophe K."/>
            <person name="Cabau C."/>
            <person name="Louis A."/>
            <person name="Berthelot C."/>
            <person name="Parey E."/>
            <person name="Roest Crollius H."/>
            <person name="Montfort J."/>
            <person name="Robinson-Rechavi M."/>
            <person name="Bucao C."/>
            <person name="Bouchez O."/>
            <person name="Gislard M."/>
            <person name="Lluch J."/>
            <person name="Milhes M."/>
            <person name="Lampietro C."/>
            <person name="Lopez Roques C."/>
            <person name="Donnadieu C."/>
            <person name="Braasch I."/>
            <person name="Desvignes T."/>
            <person name="Postlethwait J."/>
            <person name="Bobe J."/>
            <person name="Guiguen Y."/>
        </authorList>
    </citation>
    <scope>NUCLEOTIDE SEQUENCE</scope>
    <source>
        <strain evidence="6">M-15738</strain>
        <tissue evidence="6">Blood</tissue>
    </source>
</reference>
<protein>
    <submittedName>
        <fullName evidence="6">Uncharacterized protein</fullName>
    </submittedName>
</protein>
<dbReference type="Proteomes" id="UP000823561">
    <property type="component" value="Chromosome 8"/>
</dbReference>
<accession>A0AAV6GNW3</accession>
<feature type="transmembrane region" description="Helical" evidence="5">
    <location>
        <begin position="20"/>
        <end position="43"/>
    </location>
</feature>
<keyword evidence="2 5" id="KW-0812">Transmembrane</keyword>
<dbReference type="EMBL" id="JADWDJ010000008">
    <property type="protein sequence ID" value="KAG5276585.1"/>
    <property type="molecule type" value="Genomic_DNA"/>
</dbReference>
<keyword evidence="3 5" id="KW-1133">Transmembrane helix</keyword>
<evidence type="ECO:0000256" key="1">
    <source>
        <dbReference type="ARBA" id="ARBA00008335"/>
    </source>
</evidence>
<evidence type="ECO:0000313" key="6">
    <source>
        <dbReference type="EMBL" id="KAG5276585.1"/>
    </source>
</evidence>
<dbReference type="PANTHER" id="PTHR23121:SF9">
    <property type="entry name" value="SODIUM-DEPENDENT GLUCOSE TRANSPORTER 1"/>
    <property type="match status" value="1"/>
</dbReference>
<name>A0AAV6GNW3_9TELE</name>
<evidence type="ECO:0000256" key="3">
    <source>
        <dbReference type="ARBA" id="ARBA00022989"/>
    </source>
</evidence>
<dbReference type="AlphaFoldDB" id="A0AAV6GNW3"/>
<comment type="caution">
    <text evidence="6">The sequence shown here is derived from an EMBL/GenBank/DDBJ whole genome shotgun (WGS) entry which is preliminary data.</text>
</comment>
<sequence>MATTFPSGLSWLEQYTVVTGRAAAVFVVGAALGEMVLPAMKHVEERFWKDANKEVLLMCIGITSAVGRLIFGRVADYVSGVNKVYLQVNDMFLSPAATAFRFRNWSCFC</sequence>
<evidence type="ECO:0000256" key="5">
    <source>
        <dbReference type="SAM" id="Phobius"/>
    </source>
</evidence>
<evidence type="ECO:0000256" key="4">
    <source>
        <dbReference type="ARBA" id="ARBA00023136"/>
    </source>
</evidence>
<keyword evidence="7" id="KW-1185">Reference proteome</keyword>